<name>A0A9D4F1I9_DREPO</name>
<gene>
    <name evidence="2" type="ORF">DPMN_167814</name>
</gene>
<evidence type="ECO:0000313" key="2">
    <source>
        <dbReference type="EMBL" id="KAH3789629.1"/>
    </source>
</evidence>
<evidence type="ECO:0000313" key="3">
    <source>
        <dbReference type="Proteomes" id="UP000828390"/>
    </source>
</evidence>
<sequence>MLTPRIMKLHRYIDHDWQMTRINFQRTHGDRAAFLTVGRHRNAFSRRPHESMWELNGDQQEMTRVPEKSDKHLRSDQGFI</sequence>
<keyword evidence="3" id="KW-1185">Reference proteome</keyword>
<dbReference type="EMBL" id="JAIWYP010000008">
    <property type="protein sequence ID" value="KAH3789629.1"/>
    <property type="molecule type" value="Genomic_DNA"/>
</dbReference>
<feature type="compositionally biased region" description="Basic and acidic residues" evidence="1">
    <location>
        <begin position="64"/>
        <end position="80"/>
    </location>
</feature>
<feature type="region of interest" description="Disordered" evidence="1">
    <location>
        <begin position="57"/>
        <end position="80"/>
    </location>
</feature>
<protein>
    <submittedName>
        <fullName evidence="2">Uncharacterized protein</fullName>
    </submittedName>
</protein>
<reference evidence="2" key="2">
    <citation type="submission" date="2020-11" db="EMBL/GenBank/DDBJ databases">
        <authorList>
            <person name="McCartney M.A."/>
            <person name="Auch B."/>
            <person name="Kono T."/>
            <person name="Mallez S."/>
            <person name="Becker A."/>
            <person name="Gohl D.M."/>
            <person name="Silverstein K.A.T."/>
            <person name="Koren S."/>
            <person name="Bechman K.B."/>
            <person name="Herman A."/>
            <person name="Abrahante J.E."/>
            <person name="Garbe J."/>
        </authorList>
    </citation>
    <scope>NUCLEOTIDE SEQUENCE</scope>
    <source>
        <strain evidence="2">Duluth1</strain>
        <tissue evidence="2">Whole animal</tissue>
    </source>
</reference>
<evidence type="ECO:0000256" key="1">
    <source>
        <dbReference type="SAM" id="MobiDB-lite"/>
    </source>
</evidence>
<dbReference type="AlphaFoldDB" id="A0A9D4F1I9"/>
<comment type="caution">
    <text evidence="2">The sequence shown here is derived from an EMBL/GenBank/DDBJ whole genome shotgun (WGS) entry which is preliminary data.</text>
</comment>
<proteinExistence type="predicted"/>
<accession>A0A9D4F1I9</accession>
<reference evidence="2" key="1">
    <citation type="journal article" date="2019" name="bioRxiv">
        <title>The Genome of the Zebra Mussel, Dreissena polymorpha: A Resource for Invasive Species Research.</title>
        <authorList>
            <person name="McCartney M.A."/>
            <person name="Auch B."/>
            <person name="Kono T."/>
            <person name="Mallez S."/>
            <person name="Zhang Y."/>
            <person name="Obille A."/>
            <person name="Becker A."/>
            <person name="Abrahante J.E."/>
            <person name="Garbe J."/>
            <person name="Badalamenti J.P."/>
            <person name="Herman A."/>
            <person name="Mangelson H."/>
            <person name="Liachko I."/>
            <person name="Sullivan S."/>
            <person name="Sone E.D."/>
            <person name="Koren S."/>
            <person name="Silverstein K.A.T."/>
            <person name="Beckman K.B."/>
            <person name="Gohl D.M."/>
        </authorList>
    </citation>
    <scope>NUCLEOTIDE SEQUENCE</scope>
    <source>
        <strain evidence="2">Duluth1</strain>
        <tissue evidence="2">Whole animal</tissue>
    </source>
</reference>
<organism evidence="2 3">
    <name type="scientific">Dreissena polymorpha</name>
    <name type="common">Zebra mussel</name>
    <name type="synonym">Mytilus polymorpha</name>
    <dbReference type="NCBI Taxonomy" id="45954"/>
    <lineage>
        <taxon>Eukaryota</taxon>
        <taxon>Metazoa</taxon>
        <taxon>Spiralia</taxon>
        <taxon>Lophotrochozoa</taxon>
        <taxon>Mollusca</taxon>
        <taxon>Bivalvia</taxon>
        <taxon>Autobranchia</taxon>
        <taxon>Heteroconchia</taxon>
        <taxon>Euheterodonta</taxon>
        <taxon>Imparidentia</taxon>
        <taxon>Neoheterodontei</taxon>
        <taxon>Myida</taxon>
        <taxon>Dreissenoidea</taxon>
        <taxon>Dreissenidae</taxon>
        <taxon>Dreissena</taxon>
    </lineage>
</organism>
<dbReference type="Proteomes" id="UP000828390">
    <property type="component" value="Unassembled WGS sequence"/>
</dbReference>